<dbReference type="GO" id="GO:0016891">
    <property type="term" value="F:RNA endonuclease activity producing 5'-phosphomonoesters, hydrolytic mechanism"/>
    <property type="evidence" value="ECO:0007669"/>
    <property type="project" value="TreeGrafter"/>
</dbReference>
<evidence type="ECO:0000256" key="3">
    <source>
        <dbReference type="ARBA" id="ARBA00012027"/>
    </source>
</evidence>
<feature type="domain" description="Phospholipase D-like" evidence="8">
    <location>
        <begin position="254"/>
        <end position="389"/>
    </location>
</feature>
<dbReference type="STRING" id="709015.GCA_000472485_02286"/>
<comment type="catalytic activity">
    <reaction evidence="1">
        <text>a 1,2-diacyl-sn-glycero-3-phosphocholine + H2O = a 1,2-diacyl-sn-glycero-3-phosphate + choline + H(+)</text>
        <dbReference type="Rhea" id="RHEA:14445"/>
        <dbReference type="ChEBI" id="CHEBI:15354"/>
        <dbReference type="ChEBI" id="CHEBI:15377"/>
        <dbReference type="ChEBI" id="CHEBI:15378"/>
        <dbReference type="ChEBI" id="CHEBI:57643"/>
        <dbReference type="ChEBI" id="CHEBI:58608"/>
        <dbReference type="EC" id="3.1.4.4"/>
    </reaction>
</comment>
<dbReference type="GO" id="GO:0004630">
    <property type="term" value="F:phospholipase D activity"/>
    <property type="evidence" value="ECO:0007669"/>
    <property type="project" value="UniProtKB-EC"/>
</dbReference>
<keyword evidence="7" id="KW-0732">Signal</keyword>
<evidence type="ECO:0000256" key="7">
    <source>
        <dbReference type="SAM" id="SignalP"/>
    </source>
</evidence>
<dbReference type="SUPFAM" id="SSF56024">
    <property type="entry name" value="Phospholipase D/nuclease"/>
    <property type="match status" value="2"/>
</dbReference>
<proteinExistence type="inferred from homology"/>
<protein>
    <recommendedName>
        <fullName evidence="3">phospholipase D</fullName>
        <ecNumber evidence="3">3.1.4.4</ecNumber>
    </recommendedName>
</protein>
<dbReference type="Pfam" id="PF13091">
    <property type="entry name" value="PLDc_2"/>
    <property type="match status" value="2"/>
</dbReference>
<dbReference type="RefSeq" id="WP_084196208.1">
    <property type="nucleotide sequence ID" value="NZ_CP021235.1"/>
</dbReference>
<organism evidence="9 10">
    <name type="scientific">Pontibacter actiniarum</name>
    <dbReference type="NCBI Taxonomy" id="323450"/>
    <lineage>
        <taxon>Bacteria</taxon>
        <taxon>Pseudomonadati</taxon>
        <taxon>Bacteroidota</taxon>
        <taxon>Cytophagia</taxon>
        <taxon>Cytophagales</taxon>
        <taxon>Hymenobacteraceae</taxon>
        <taxon>Pontibacter</taxon>
    </lineage>
</organism>
<feature type="domain" description="Phospholipase D-like" evidence="8">
    <location>
        <begin position="75"/>
        <end position="193"/>
    </location>
</feature>
<evidence type="ECO:0000256" key="1">
    <source>
        <dbReference type="ARBA" id="ARBA00000798"/>
    </source>
</evidence>
<feature type="signal peptide" evidence="7">
    <location>
        <begin position="1"/>
        <end position="19"/>
    </location>
</feature>
<feature type="chain" id="PRO_5010993131" description="phospholipase D" evidence="7">
    <location>
        <begin position="20"/>
        <end position="395"/>
    </location>
</feature>
<gene>
    <name evidence="9" type="ORF">CA264_11325</name>
</gene>
<dbReference type="KEGG" id="pact:CA264_11325"/>
<keyword evidence="4" id="KW-0378">Hydrolase</keyword>
<keyword evidence="5" id="KW-0442">Lipid degradation</keyword>
<dbReference type="EMBL" id="CP021235">
    <property type="protein sequence ID" value="ARS35979.1"/>
    <property type="molecule type" value="Genomic_DNA"/>
</dbReference>
<evidence type="ECO:0000256" key="6">
    <source>
        <dbReference type="ARBA" id="ARBA00023098"/>
    </source>
</evidence>
<evidence type="ECO:0000256" key="4">
    <source>
        <dbReference type="ARBA" id="ARBA00022801"/>
    </source>
</evidence>
<evidence type="ECO:0000313" key="10">
    <source>
        <dbReference type="Proteomes" id="UP000266292"/>
    </source>
</evidence>
<dbReference type="EC" id="3.1.4.4" evidence="3"/>
<name>A0A1X9YSW5_9BACT</name>
<reference evidence="10" key="1">
    <citation type="submission" date="2017-05" db="EMBL/GenBank/DDBJ databases">
        <authorList>
            <person name="Ray J."/>
            <person name="Price M."/>
            <person name="Deutschbauer A."/>
        </authorList>
    </citation>
    <scope>NUCLEOTIDE SEQUENCE [LARGE SCALE GENOMIC DNA]</scope>
    <source>
        <strain evidence="10">DSM 19842</strain>
    </source>
</reference>
<dbReference type="InterPro" id="IPR051406">
    <property type="entry name" value="PLD_domain"/>
</dbReference>
<keyword evidence="10" id="KW-1185">Reference proteome</keyword>
<evidence type="ECO:0000313" key="9">
    <source>
        <dbReference type="EMBL" id="ARS35979.1"/>
    </source>
</evidence>
<evidence type="ECO:0000256" key="2">
    <source>
        <dbReference type="ARBA" id="ARBA00008664"/>
    </source>
</evidence>
<keyword evidence="6" id="KW-0443">Lipid metabolism</keyword>
<accession>A0A1X9YSW5</accession>
<comment type="similarity">
    <text evidence="2">Belongs to the phospholipase D family.</text>
</comment>
<dbReference type="Proteomes" id="UP000266292">
    <property type="component" value="Chromosome"/>
</dbReference>
<dbReference type="PROSITE" id="PS51257">
    <property type="entry name" value="PROKAR_LIPOPROTEIN"/>
    <property type="match status" value="1"/>
</dbReference>
<dbReference type="AlphaFoldDB" id="A0A1X9YSW5"/>
<dbReference type="OrthoDB" id="975384at2"/>
<sequence>MRYLLPSCLFALFTLLVSCGGSDEAPAPPVAEAVPVTASFPEAVFTDPAKVVRGVSSTEIMDRLIALVDASPRNSAIYISIFQFEYPALVAALKRADARGVALHIMLDLSREESMAYNPATIDDLKTNLSENAELVVVESDAGSIAINHNKFALFSELATTAGGARNVVFQTSHNFTLAGTRKAQDAVIIPHQGLYQAYLSYWQDMKKGAQQGMKDYNYQEFHDPAAGVSAFFLPKRRNGGAYGEDAIIELLDQISQPATATVRIGMSDWVSSRMNIVLKLEELLQQGAHLELVVKSSISEDILSGLRALEAKGAFLKVLNMTESSRQKVNIHSKFILIEGVWDGSQTKLLQTGSHNFTQNALRYNNETILLLKDHPLYSQYTSFFEELKSLPGL</sequence>
<dbReference type="InterPro" id="IPR025202">
    <property type="entry name" value="PLD-like_dom"/>
</dbReference>
<dbReference type="PANTHER" id="PTHR43856">
    <property type="entry name" value="CARDIOLIPIN HYDROLASE"/>
    <property type="match status" value="1"/>
</dbReference>
<dbReference type="GO" id="GO:0016042">
    <property type="term" value="P:lipid catabolic process"/>
    <property type="evidence" value="ECO:0007669"/>
    <property type="project" value="UniProtKB-KW"/>
</dbReference>
<dbReference type="Gene3D" id="3.30.870.10">
    <property type="entry name" value="Endonuclease Chain A"/>
    <property type="match status" value="2"/>
</dbReference>
<evidence type="ECO:0000259" key="8">
    <source>
        <dbReference type="Pfam" id="PF13091"/>
    </source>
</evidence>
<dbReference type="PANTHER" id="PTHR43856:SF1">
    <property type="entry name" value="MITOCHONDRIAL CARDIOLIPIN HYDROLASE"/>
    <property type="match status" value="1"/>
</dbReference>
<evidence type="ECO:0000256" key="5">
    <source>
        <dbReference type="ARBA" id="ARBA00022963"/>
    </source>
</evidence>